<dbReference type="RefSeq" id="WP_149485525.1">
    <property type="nucleotide sequence ID" value="NZ_CP036150.1"/>
</dbReference>
<evidence type="ECO:0000313" key="2">
    <source>
        <dbReference type="EMBL" id="QEN07445.1"/>
    </source>
</evidence>
<accession>A0A5C1QH50</accession>
<sequence length="588" mass="69815">MNEESIKDESSQLPAVFQMDLQKREEFLSQVGSFTQEQRRIFHRICDFFNPSLDYNRFVLHAGKDILFANNQIEILMKKIKNAHYGLLKFRVVEGELKPDKIIISNRDSKEYYSNLVEDEIQRLLIDESLSFLTLSDLENQNQRVPFDLLETIHPESLSPQFINDEKGKSSIYTIPLKTNGALLATSESLEYLIILSRNRIRSYLNNTSFISIISRYMDTKISEIQKLQNTTDSKFWFNLSLKILQNKEDLKLRLKHLEETLFQSSELIHHFLKNAGKEEEQKREDNAAKEAALDEVCMEILKKEDFLVTDEELKKLLDPYTKRWANFKEYFYESAVKVNNKIGLPLILSVQNKYIHRDHVYPYFRSELSMQSKELKFHYIQLMERMLRTGNKDRITVFYTRDTFKEDVLEMIKKDTPVLAEFLSKPRIVSEGIVHYFKNLKRVRDVNKIKDFMNNFFDKGVIRFKDADYLLNLYLLEIFEEAYKFLSWWKKLVLRLSGRKDSFKNQFSGLSEKEDNFQIPSAYRKEAKEPSRLGSRYTSNGKNRKKDSAQNHSSSKRKRQESSQKLYSVKQREKAWLEFEDAFHRKK</sequence>
<dbReference type="EMBL" id="CP036150">
    <property type="protein sequence ID" value="QEN07445.1"/>
    <property type="molecule type" value="Genomic_DNA"/>
</dbReference>
<reference evidence="2 3" key="1">
    <citation type="submission" date="2019-02" db="EMBL/GenBank/DDBJ databases">
        <title>Complete Genome Sequence and Methylome Analysis of free living Spirochaetas.</title>
        <authorList>
            <person name="Fomenkov A."/>
            <person name="Dubinina G."/>
            <person name="Leshcheva N."/>
            <person name="Mikheeva N."/>
            <person name="Grabovich M."/>
            <person name="Vincze T."/>
            <person name="Roberts R.J."/>
        </authorList>
    </citation>
    <scope>NUCLEOTIDE SEQUENCE [LARGE SCALE GENOMIC DNA]</scope>
    <source>
        <strain evidence="2 3">K2</strain>
    </source>
</reference>
<feature type="region of interest" description="Disordered" evidence="1">
    <location>
        <begin position="526"/>
        <end position="570"/>
    </location>
</feature>
<organism evidence="2 3">
    <name type="scientific">Oceanispirochaeta crateris</name>
    <dbReference type="NCBI Taxonomy" id="2518645"/>
    <lineage>
        <taxon>Bacteria</taxon>
        <taxon>Pseudomonadati</taxon>
        <taxon>Spirochaetota</taxon>
        <taxon>Spirochaetia</taxon>
        <taxon>Spirochaetales</taxon>
        <taxon>Spirochaetaceae</taxon>
        <taxon>Oceanispirochaeta</taxon>
    </lineage>
</organism>
<evidence type="ECO:0000256" key="1">
    <source>
        <dbReference type="SAM" id="MobiDB-lite"/>
    </source>
</evidence>
<dbReference type="OrthoDB" id="366939at2"/>
<evidence type="ECO:0000313" key="3">
    <source>
        <dbReference type="Proteomes" id="UP000324209"/>
    </source>
</evidence>
<dbReference type="AlphaFoldDB" id="A0A5C1QH50"/>
<dbReference type="Proteomes" id="UP000324209">
    <property type="component" value="Chromosome"/>
</dbReference>
<name>A0A5C1QH50_9SPIO</name>
<dbReference type="KEGG" id="ock:EXM22_05365"/>
<proteinExistence type="predicted"/>
<keyword evidence="3" id="KW-1185">Reference proteome</keyword>
<protein>
    <submittedName>
        <fullName evidence="2">Uncharacterized protein</fullName>
    </submittedName>
</protein>
<gene>
    <name evidence="2" type="ORF">EXM22_05365</name>
</gene>